<keyword evidence="9" id="KW-0963">Cytoplasm</keyword>
<feature type="domain" description="Glycerol-3-phosphate dehydrogenase NAD-dependent N-terminal" evidence="15">
    <location>
        <begin position="6"/>
        <end position="145"/>
    </location>
</feature>
<comment type="subcellular location">
    <subcellularLocation>
        <location evidence="9">Cytoplasm</location>
    </subcellularLocation>
</comment>
<keyword evidence="2 9" id="KW-0444">Lipid biosynthesis</keyword>
<dbReference type="SUPFAM" id="SSF51735">
    <property type="entry name" value="NAD(P)-binding Rossmann-fold domains"/>
    <property type="match status" value="1"/>
</dbReference>
<evidence type="ECO:0000256" key="5">
    <source>
        <dbReference type="ARBA" id="ARBA00023027"/>
    </source>
</evidence>
<dbReference type="NCBIfam" id="NF000940">
    <property type="entry name" value="PRK00094.1-2"/>
    <property type="match status" value="1"/>
</dbReference>
<dbReference type="GO" id="GO:0051287">
    <property type="term" value="F:NAD binding"/>
    <property type="evidence" value="ECO:0007669"/>
    <property type="project" value="InterPro"/>
</dbReference>
<feature type="binding site" evidence="9">
    <location>
        <position position="243"/>
    </location>
    <ligand>
        <name>NADPH</name>
        <dbReference type="ChEBI" id="CHEBI:57783"/>
    </ligand>
</feature>
<evidence type="ECO:0000256" key="2">
    <source>
        <dbReference type="ARBA" id="ARBA00022516"/>
    </source>
</evidence>
<evidence type="ECO:0000256" key="12">
    <source>
        <dbReference type="PIRSR" id="PIRSR000114-3"/>
    </source>
</evidence>
<feature type="binding site" evidence="9">
    <location>
        <position position="267"/>
    </location>
    <ligand>
        <name>NADPH</name>
        <dbReference type="ChEBI" id="CHEBI:57783"/>
    </ligand>
</feature>
<keyword evidence="6 9" id="KW-0443">Lipid metabolism</keyword>
<evidence type="ECO:0000256" key="4">
    <source>
        <dbReference type="ARBA" id="ARBA00023002"/>
    </source>
</evidence>
<dbReference type="AlphaFoldDB" id="A0AA35UGZ6"/>
<keyword evidence="8 9" id="KW-1208">Phospholipid metabolism</keyword>
<dbReference type="Gene3D" id="1.10.1040.10">
    <property type="entry name" value="N-(1-d-carboxylethyl)-l-norvaline Dehydrogenase, domain 2"/>
    <property type="match status" value="1"/>
</dbReference>
<feature type="binding site" evidence="9">
    <location>
        <position position="242"/>
    </location>
    <ligand>
        <name>sn-glycerol 3-phosphate</name>
        <dbReference type="ChEBI" id="CHEBI:57597"/>
    </ligand>
</feature>
<proteinExistence type="inferred from homology"/>
<feature type="domain" description="Glycerol-3-phosphate dehydrogenase NAD-dependent C-terminal" evidence="16">
    <location>
        <begin position="168"/>
        <end position="306"/>
    </location>
</feature>
<comment type="pathway">
    <text evidence="9">Membrane lipid metabolism; glycerophospholipid metabolism.</text>
</comment>
<dbReference type="InterPro" id="IPR006168">
    <property type="entry name" value="G3P_DH_NAD-dep"/>
</dbReference>
<evidence type="ECO:0000313" key="18">
    <source>
        <dbReference type="Proteomes" id="UP001176960"/>
    </source>
</evidence>
<evidence type="ECO:0000313" key="17">
    <source>
        <dbReference type="EMBL" id="CAI9121125.1"/>
    </source>
</evidence>
<keyword evidence="4 9" id="KW-0560">Oxidoreductase</keyword>
<dbReference type="GO" id="GO:0005975">
    <property type="term" value="P:carbohydrate metabolic process"/>
    <property type="evidence" value="ECO:0007669"/>
    <property type="project" value="InterPro"/>
</dbReference>
<keyword evidence="7 9" id="KW-0594">Phospholipid biosynthesis</keyword>
<dbReference type="HAMAP" id="MF_00394">
    <property type="entry name" value="NAD_Glyc3P_dehydrog"/>
    <property type="match status" value="1"/>
</dbReference>
<dbReference type="PROSITE" id="PS51257">
    <property type="entry name" value="PROKAR_LIPOPROTEIN"/>
    <property type="match status" value="1"/>
</dbReference>
<feature type="binding site" evidence="9">
    <location>
        <position position="96"/>
    </location>
    <ligand>
        <name>sn-glycerol 3-phosphate</name>
        <dbReference type="ChEBI" id="CHEBI:57597"/>
    </ligand>
</feature>
<dbReference type="GO" id="GO:0008654">
    <property type="term" value="P:phospholipid biosynthetic process"/>
    <property type="evidence" value="ECO:0007669"/>
    <property type="project" value="UniProtKB-KW"/>
</dbReference>
<dbReference type="PANTHER" id="PTHR11728">
    <property type="entry name" value="GLYCEROL-3-PHOSPHATE DEHYDROGENASE"/>
    <property type="match status" value="1"/>
</dbReference>
<keyword evidence="5 9" id="KW-0520">NAD</keyword>
<keyword evidence="9" id="KW-0547">Nucleotide-binding</keyword>
<evidence type="ECO:0000256" key="11">
    <source>
        <dbReference type="PIRSR" id="PIRSR000114-2"/>
    </source>
</evidence>
<comment type="similarity">
    <text evidence="1 9 13">Belongs to the NAD-dependent glycerol-3-phosphate dehydrogenase family.</text>
</comment>
<dbReference type="EMBL" id="CATKSH010000011">
    <property type="protein sequence ID" value="CAI9121125.1"/>
    <property type="molecule type" value="Genomic_DNA"/>
</dbReference>
<feature type="binding site" evidence="9">
    <location>
        <position position="128"/>
    </location>
    <ligand>
        <name>NADPH</name>
        <dbReference type="ChEBI" id="CHEBI:57783"/>
    </ligand>
</feature>
<dbReference type="InterPro" id="IPR006109">
    <property type="entry name" value="G3P_DH_NAD-dep_C"/>
</dbReference>
<evidence type="ECO:0000256" key="10">
    <source>
        <dbReference type="PIRSR" id="PIRSR000114-1"/>
    </source>
</evidence>
<dbReference type="InterPro" id="IPR036291">
    <property type="entry name" value="NAD(P)-bd_dom_sf"/>
</dbReference>
<dbReference type="Gene3D" id="3.40.50.720">
    <property type="entry name" value="NAD(P)-binding Rossmann-like Domain"/>
    <property type="match status" value="1"/>
</dbReference>
<dbReference type="GO" id="GO:0005829">
    <property type="term" value="C:cytosol"/>
    <property type="evidence" value="ECO:0007669"/>
    <property type="project" value="TreeGrafter"/>
</dbReference>
<dbReference type="Pfam" id="PF01210">
    <property type="entry name" value="NAD_Gly3P_dh_N"/>
    <property type="match status" value="1"/>
</dbReference>
<dbReference type="PRINTS" id="PR00077">
    <property type="entry name" value="GPDHDRGNASE"/>
</dbReference>
<feature type="binding site" evidence="9">
    <location>
        <position position="14"/>
    </location>
    <ligand>
        <name>NADPH</name>
        <dbReference type="ChEBI" id="CHEBI:57783"/>
    </ligand>
</feature>
<evidence type="ECO:0000259" key="16">
    <source>
        <dbReference type="Pfam" id="PF07479"/>
    </source>
</evidence>
<dbReference type="PROSITE" id="PS00957">
    <property type="entry name" value="NAD_G3PDH"/>
    <property type="match status" value="1"/>
</dbReference>
<keyword evidence="3 9" id="KW-0521">NADP</keyword>
<comment type="caution">
    <text evidence="17">The sequence shown here is derived from an EMBL/GenBank/DDBJ whole genome shotgun (WGS) entry which is preliminary data.</text>
</comment>
<accession>A0AA35UGZ6</accession>
<feature type="binding site" evidence="9">
    <location>
        <position position="34"/>
    </location>
    <ligand>
        <name>NADPH</name>
        <dbReference type="ChEBI" id="CHEBI:57783"/>
    </ligand>
</feature>
<dbReference type="Proteomes" id="UP001176960">
    <property type="component" value="Unassembled WGS sequence"/>
</dbReference>
<dbReference type="GO" id="GO:0046167">
    <property type="term" value="P:glycerol-3-phosphate biosynthetic process"/>
    <property type="evidence" value="ECO:0007669"/>
    <property type="project" value="UniProtKB-UniRule"/>
</dbReference>
<dbReference type="FunFam" id="1.10.1040.10:FF:000001">
    <property type="entry name" value="Glycerol-3-phosphate dehydrogenase [NAD(P)+]"/>
    <property type="match status" value="1"/>
</dbReference>
<keyword evidence="18" id="KW-1185">Reference proteome</keyword>
<dbReference type="InterPro" id="IPR011128">
    <property type="entry name" value="G3P_DH_NAD-dep_N"/>
</dbReference>
<dbReference type="NCBIfam" id="NF000942">
    <property type="entry name" value="PRK00094.1-4"/>
    <property type="match status" value="1"/>
</dbReference>
<dbReference type="RefSeq" id="WP_289841469.1">
    <property type="nucleotide sequence ID" value="NZ_CATKSH010000011.1"/>
</dbReference>
<comment type="function">
    <text evidence="9">Catalyzes the reduction of the glycolytic intermediate dihydroxyacetone phosphate (DHAP) to sn-glycerol 3-phosphate (G3P), the key precursor for phospholipid synthesis.</text>
</comment>
<feature type="binding site" evidence="9">
    <location>
        <position position="269"/>
    </location>
    <ligand>
        <name>NADPH</name>
        <dbReference type="ChEBI" id="CHEBI:57783"/>
    </ligand>
</feature>
<evidence type="ECO:0000256" key="6">
    <source>
        <dbReference type="ARBA" id="ARBA00023098"/>
    </source>
</evidence>
<feature type="binding site" evidence="9">
    <location>
        <position position="243"/>
    </location>
    <ligand>
        <name>sn-glycerol 3-phosphate</name>
        <dbReference type="ChEBI" id="CHEBI:57597"/>
    </ligand>
</feature>
<feature type="binding site" evidence="9">
    <location>
        <position position="232"/>
    </location>
    <ligand>
        <name>sn-glycerol 3-phosphate</name>
        <dbReference type="ChEBI" id="CHEBI:57597"/>
    </ligand>
</feature>
<evidence type="ECO:0000256" key="13">
    <source>
        <dbReference type="RuleBase" id="RU000437"/>
    </source>
</evidence>
<dbReference type="GO" id="GO:0046168">
    <property type="term" value="P:glycerol-3-phosphate catabolic process"/>
    <property type="evidence" value="ECO:0007669"/>
    <property type="project" value="InterPro"/>
</dbReference>
<evidence type="ECO:0000256" key="7">
    <source>
        <dbReference type="ARBA" id="ARBA00023209"/>
    </source>
</evidence>
<dbReference type="GO" id="GO:0047952">
    <property type="term" value="F:glycerol-3-phosphate dehydrogenase [NAD(P)+] activity"/>
    <property type="evidence" value="ECO:0007669"/>
    <property type="project" value="UniProtKB-UniRule"/>
</dbReference>
<feature type="binding site" evidence="9">
    <location>
        <position position="179"/>
    </location>
    <ligand>
        <name>sn-glycerol 3-phosphate</name>
        <dbReference type="ChEBI" id="CHEBI:57597"/>
    </ligand>
</feature>
<feature type="binding site" evidence="11">
    <location>
        <begin position="243"/>
        <end position="244"/>
    </location>
    <ligand>
        <name>substrate</name>
    </ligand>
</feature>
<feature type="binding site" evidence="9">
    <location>
        <position position="244"/>
    </location>
    <ligand>
        <name>sn-glycerol 3-phosphate</name>
        <dbReference type="ChEBI" id="CHEBI:57597"/>
    </ligand>
</feature>
<reference evidence="17" key="1">
    <citation type="submission" date="2023-03" db="EMBL/GenBank/DDBJ databases">
        <authorList>
            <person name="Cleenwerck I."/>
        </authorList>
    </citation>
    <scope>NUCLEOTIDE SEQUENCE</scope>
    <source>
        <strain evidence="17">LMG 32879</strain>
    </source>
</reference>
<comment type="catalytic activity">
    <reaction evidence="9">
        <text>sn-glycerol 3-phosphate + NAD(+) = dihydroxyacetone phosphate + NADH + H(+)</text>
        <dbReference type="Rhea" id="RHEA:11092"/>
        <dbReference type="ChEBI" id="CHEBI:15378"/>
        <dbReference type="ChEBI" id="CHEBI:57540"/>
        <dbReference type="ChEBI" id="CHEBI:57597"/>
        <dbReference type="ChEBI" id="CHEBI:57642"/>
        <dbReference type="ChEBI" id="CHEBI:57945"/>
        <dbReference type="EC" id="1.1.1.94"/>
    </reaction>
</comment>
<feature type="binding site" evidence="11">
    <location>
        <position position="96"/>
    </location>
    <ligand>
        <name>substrate</name>
    </ligand>
</feature>
<gene>
    <name evidence="9" type="primary">gpsA</name>
    <name evidence="17" type="ORF">LMG32879_001971</name>
</gene>
<name>A0AA35UGZ6_9PROT</name>
<feature type="binding site" evidence="9">
    <location>
        <position position="96"/>
    </location>
    <ligand>
        <name>NADPH</name>
        <dbReference type="ChEBI" id="CHEBI:57783"/>
    </ligand>
</feature>
<evidence type="ECO:0000256" key="3">
    <source>
        <dbReference type="ARBA" id="ARBA00022857"/>
    </source>
</evidence>
<evidence type="ECO:0000256" key="9">
    <source>
        <dbReference type="HAMAP-Rule" id="MF_00394"/>
    </source>
</evidence>
<evidence type="ECO:0000256" key="1">
    <source>
        <dbReference type="ARBA" id="ARBA00011009"/>
    </source>
</evidence>
<feature type="binding site" evidence="12">
    <location>
        <position position="243"/>
    </location>
    <ligand>
        <name>NAD(+)</name>
        <dbReference type="ChEBI" id="CHEBI:57540"/>
    </ligand>
</feature>
<feature type="binding site" evidence="12">
    <location>
        <position position="128"/>
    </location>
    <ligand>
        <name>NAD(+)</name>
        <dbReference type="ChEBI" id="CHEBI:57540"/>
    </ligand>
</feature>
<dbReference type="GO" id="GO:0006650">
    <property type="term" value="P:glycerophospholipid metabolic process"/>
    <property type="evidence" value="ECO:0007669"/>
    <property type="project" value="UniProtKB-UniRule"/>
</dbReference>
<comment type="caution">
    <text evidence="9">Lacks conserved residue(s) required for the propagation of feature annotation.</text>
</comment>
<dbReference type="InterPro" id="IPR008927">
    <property type="entry name" value="6-PGluconate_DH-like_C_sf"/>
</dbReference>
<feature type="binding site" evidence="9">
    <location>
        <position position="124"/>
    </location>
    <ligand>
        <name>sn-glycerol 3-phosphate</name>
        <dbReference type="ChEBI" id="CHEBI:57597"/>
    </ligand>
</feature>
<dbReference type="SUPFAM" id="SSF48179">
    <property type="entry name" value="6-phosphogluconate dehydrogenase C-terminal domain-like"/>
    <property type="match status" value="1"/>
</dbReference>
<evidence type="ECO:0000256" key="14">
    <source>
        <dbReference type="RuleBase" id="RU000439"/>
    </source>
</evidence>
<dbReference type="Pfam" id="PF07479">
    <property type="entry name" value="NAD_Gly3P_dh_C"/>
    <property type="match status" value="1"/>
</dbReference>
<sequence>MAERHIAIIGAGAWGIALACAEGLAGRRVTLWMRSPVAGTVRSLPRLPQISLPDNVSVTGTFPLDADLTLLTVPLQTLRSVAARLPGTSPLVACCKGVENVTGALPLDILAETQPHRSHAMLSGPNFAIEIAGGLPAAATLAAARLDDARRYAALLSTPTLRLYASDDPLGVQIAGAAKNVVAIAAGIAIGAGLGENARAALITRSIVEIGRLTEALGGKAATIAGLSGLGDLILTCTGAGSRNYSLGIALGQGETLDTILRSRTTVAEGVATAPALLALARRHGVDMPVTNVVARFLDGGIDLARARELLLERPPTVE</sequence>
<evidence type="ECO:0000259" key="15">
    <source>
        <dbReference type="Pfam" id="PF01210"/>
    </source>
</evidence>
<dbReference type="InterPro" id="IPR013328">
    <property type="entry name" value="6PGD_dom2"/>
</dbReference>
<dbReference type="PIRSF" id="PIRSF000114">
    <property type="entry name" value="Glycerol-3-P_dh"/>
    <property type="match status" value="1"/>
</dbReference>
<dbReference type="PANTHER" id="PTHR11728:SF1">
    <property type="entry name" value="GLYCEROL-3-PHOSPHATE DEHYDROGENASE [NAD(+)] 2, CHLOROPLASTIC"/>
    <property type="match status" value="1"/>
</dbReference>
<organism evidence="17 18">
    <name type="scientific">Brytella acorum</name>
    <dbReference type="NCBI Taxonomy" id="2959299"/>
    <lineage>
        <taxon>Bacteria</taxon>
        <taxon>Pseudomonadati</taxon>
        <taxon>Pseudomonadota</taxon>
        <taxon>Alphaproteobacteria</taxon>
        <taxon>Acetobacterales</taxon>
        <taxon>Acetobacteraceae</taxon>
        <taxon>Brytella</taxon>
    </lineage>
</organism>
<feature type="binding site" evidence="12">
    <location>
        <begin position="10"/>
        <end position="15"/>
    </location>
    <ligand>
        <name>NAD(+)</name>
        <dbReference type="ChEBI" id="CHEBI:57540"/>
    </ligand>
</feature>
<protein>
    <recommendedName>
        <fullName evidence="9">Glycerol-3-phosphate dehydrogenase [NAD(P)+]</fullName>
        <ecNumber evidence="9">1.1.1.94</ecNumber>
    </recommendedName>
    <alternativeName>
        <fullName evidence="9">NAD(P)(+)-dependent glycerol-3-phosphate dehydrogenase</fullName>
    </alternativeName>
    <alternativeName>
        <fullName evidence="9">NAD(P)H-dependent dihydroxyacetone-phosphate reductase</fullName>
    </alternativeName>
</protein>
<feature type="active site" description="Proton acceptor" evidence="9 10">
    <location>
        <position position="179"/>
    </location>
</feature>
<evidence type="ECO:0000256" key="8">
    <source>
        <dbReference type="ARBA" id="ARBA00023264"/>
    </source>
</evidence>
<comment type="catalytic activity">
    <reaction evidence="9 14">
        <text>sn-glycerol 3-phosphate + NADP(+) = dihydroxyacetone phosphate + NADPH + H(+)</text>
        <dbReference type="Rhea" id="RHEA:11096"/>
        <dbReference type="ChEBI" id="CHEBI:15378"/>
        <dbReference type="ChEBI" id="CHEBI:57597"/>
        <dbReference type="ChEBI" id="CHEBI:57642"/>
        <dbReference type="ChEBI" id="CHEBI:57783"/>
        <dbReference type="ChEBI" id="CHEBI:58349"/>
        <dbReference type="EC" id="1.1.1.94"/>
    </reaction>
</comment>
<dbReference type="EC" id="1.1.1.94" evidence="9"/>